<comment type="caution">
    <text evidence="2">The sequence shown here is derived from an EMBL/GenBank/DDBJ whole genome shotgun (WGS) entry which is preliminary data.</text>
</comment>
<evidence type="ECO:0000313" key="2">
    <source>
        <dbReference type="EMBL" id="KAK0493654.1"/>
    </source>
</evidence>
<accession>A0AA39Q1S1</accession>
<evidence type="ECO:0000313" key="3">
    <source>
        <dbReference type="Proteomes" id="UP001175228"/>
    </source>
</evidence>
<proteinExistence type="predicted"/>
<sequence>VWRCWIVWGHHWLIVLMPVLCLLAATGIVNSGNLAMKVLYTYHSVHDTINSMQDASVYGTSGLWIILYTSFTMATTILCTLLIIYQILTISHRGMGIRTFRGIIEIIVESALIYSSTLLVYLILVACKSHKGTYFAILASFARGIAPTLIVGRVAAGHARPEESW</sequence>
<keyword evidence="1" id="KW-1133">Transmembrane helix</keyword>
<feature type="transmembrane region" description="Helical" evidence="1">
    <location>
        <begin position="12"/>
        <end position="29"/>
    </location>
</feature>
<evidence type="ECO:0000256" key="1">
    <source>
        <dbReference type="SAM" id="Phobius"/>
    </source>
</evidence>
<keyword evidence="3" id="KW-1185">Reference proteome</keyword>
<keyword evidence="1" id="KW-0472">Membrane</keyword>
<dbReference type="EMBL" id="JAUEPU010000024">
    <property type="protein sequence ID" value="KAK0493654.1"/>
    <property type="molecule type" value="Genomic_DNA"/>
</dbReference>
<dbReference type="Proteomes" id="UP001175228">
    <property type="component" value="Unassembled WGS sequence"/>
</dbReference>
<feature type="transmembrane region" description="Helical" evidence="1">
    <location>
        <begin position="106"/>
        <end position="126"/>
    </location>
</feature>
<feature type="transmembrane region" description="Helical" evidence="1">
    <location>
        <begin position="132"/>
        <end position="156"/>
    </location>
</feature>
<organism evidence="2 3">
    <name type="scientific">Armillaria luteobubalina</name>
    <dbReference type="NCBI Taxonomy" id="153913"/>
    <lineage>
        <taxon>Eukaryota</taxon>
        <taxon>Fungi</taxon>
        <taxon>Dikarya</taxon>
        <taxon>Basidiomycota</taxon>
        <taxon>Agaricomycotina</taxon>
        <taxon>Agaricomycetes</taxon>
        <taxon>Agaricomycetidae</taxon>
        <taxon>Agaricales</taxon>
        <taxon>Marasmiineae</taxon>
        <taxon>Physalacriaceae</taxon>
        <taxon>Armillaria</taxon>
    </lineage>
</organism>
<gene>
    <name evidence="2" type="ORF">EDD18DRAFT_1021267</name>
</gene>
<feature type="non-terminal residue" evidence="2">
    <location>
        <position position="165"/>
    </location>
</feature>
<name>A0AA39Q1S1_9AGAR</name>
<keyword evidence="1" id="KW-0812">Transmembrane</keyword>
<protein>
    <submittedName>
        <fullName evidence="2">Uncharacterized protein</fullName>
    </submittedName>
</protein>
<reference evidence="2" key="1">
    <citation type="submission" date="2023-06" db="EMBL/GenBank/DDBJ databases">
        <authorList>
            <consortium name="Lawrence Berkeley National Laboratory"/>
            <person name="Ahrendt S."/>
            <person name="Sahu N."/>
            <person name="Indic B."/>
            <person name="Wong-Bajracharya J."/>
            <person name="Merenyi Z."/>
            <person name="Ke H.-M."/>
            <person name="Monk M."/>
            <person name="Kocsube S."/>
            <person name="Drula E."/>
            <person name="Lipzen A."/>
            <person name="Balint B."/>
            <person name="Henrissat B."/>
            <person name="Andreopoulos B."/>
            <person name="Martin F.M."/>
            <person name="Harder C.B."/>
            <person name="Rigling D."/>
            <person name="Ford K.L."/>
            <person name="Foster G.D."/>
            <person name="Pangilinan J."/>
            <person name="Papanicolaou A."/>
            <person name="Barry K."/>
            <person name="LaButti K."/>
            <person name="Viragh M."/>
            <person name="Koriabine M."/>
            <person name="Yan M."/>
            <person name="Riley R."/>
            <person name="Champramary S."/>
            <person name="Plett K.L."/>
            <person name="Tsai I.J."/>
            <person name="Slot J."/>
            <person name="Sipos G."/>
            <person name="Plett J."/>
            <person name="Nagy L.G."/>
            <person name="Grigoriev I.V."/>
        </authorList>
    </citation>
    <scope>NUCLEOTIDE SEQUENCE</scope>
    <source>
        <strain evidence="2">HWK02</strain>
    </source>
</reference>
<feature type="non-terminal residue" evidence="2">
    <location>
        <position position="1"/>
    </location>
</feature>
<dbReference type="AlphaFoldDB" id="A0AA39Q1S1"/>
<feature type="transmembrane region" description="Helical" evidence="1">
    <location>
        <begin position="62"/>
        <end position="85"/>
    </location>
</feature>